<accession>A0A4Y2WTL9</accession>
<name>A0A4Y2WTL9_ARAVE</name>
<reference evidence="1 2" key="1">
    <citation type="journal article" date="2019" name="Sci. Rep.">
        <title>Orb-weaving spider Araneus ventricosus genome elucidates the spidroin gene catalogue.</title>
        <authorList>
            <person name="Kono N."/>
            <person name="Nakamura H."/>
            <person name="Ohtoshi R."/>
            <person name="Moran D.A.P."/>
            <person name="Shinohara A."/>
            <person name="Yoshida Y."/>
            <person name="Fujiwara M."/>
            <person name="Mori M."/>
            <person name="Tomita M."/>
            <person name="Arakawa K."/>
        </authorList>
    </citation>
    <scope>NUCLEOTIDE SEQUENCE [LARGE SCALE GENOMIC DNA]</scope>
</reference>
<organism evidence="1 2">
    <name type="scientific">Araneus ventricosus</name>
    <name type="common">Orbweaver spider</name>
    <name type="synonym">Epeira ventricosa</name>
    <dbReference type="NCBI Taxonomy" id="182803"/>
    <lineage>
        <taxon>Eukaryota</taxon>
        <taxon>Metazoa</taxon>
        <taxon>Ecdysozoa</taxon>
        <taxon>Arthropoda</taxon>
        <taxon>Chelicerata</taxon>
        <taxon>Arachnida</taxon>
        <taxon>Araneae</taxon>
        <taxon>Araneomorphae</taxon>
        <taxon>Entelegynae</taxon>
        <taxon>Araneoidea</taxon>
        <taxon>Araneidae</taxon>
        <taxon>Araneus</taxon>
    </lineage>
</organism>
<dbReference type="OrthoDB" id="6434224at2759"/>
<sequence length="156" mass="17647">MNLVELIPRFSGKNDSIKSFIKKIDEVGQLNNWFPVERLTILKLKICDDAEKFVSLNIRDEEINDYDHVVNALISESYSGISNSILQIQASGDNPGIGNTNNSALLGRFRAGFKSELQRQVLSKYPRTLDDAIESTRIEEKIVKTQLAIENRHAQI</sequence>
<protein>
    <submittedName>
        <fullName evidence="1">Uncharacterized protein</fullName>
    </submittedName>
</protein>
<keyword evidence="2" id="KW-1185">Reference proteome</keyword>
<dbReference type="Proteomes" id="UP000499080">
    <property type="component" value="Unassembled WGS sequence"/>
</dbReference>
<evidence type="ECO:0000313" key="1">
    <source>
        <dbReference type="EMBL" id="GBO40549.1"/>
    </source>
</evidence>
<dbReference type="EMBL" id="BGPR01065800">
    <property type="protein sequence ID" value="GBO40549.1"/>
    <property type="molecule type" value="Genomic_DNA"/>
</dbReference>
<evidence type="ECO:0000313" key="2">
    <source>
        <dbReference type="Proteomes" id="UP000499080"/>
    </source>
</evidence>
<dbReference type="AlphaFoldDB" id="A0A4Y2WTL9"/>
<gene>
    <name evidence="1" type="ORF">AVEN_203630_1</name>
</gene>
<comment type="caution">
    <text evidence="1">The sequence shown here is derived from an EMBL/GenBank/DDBJ whole genome shotgun (WGS) entry which is preliminary data.</text>
</comment>
<proteinExistence type="predicted"/>